<dbReference type="GO" id="GO:0052689">
    <property type="term" value="F:carboxylic ester hydrolase activity"/>
    <property type="evidence" value="ECO:0007669"/>
    <property type="project" value="TreeGrafter"/>
</dbReference>
<reference evidence="3 4" key="1">
    <citation type="submission" date="2018-03" db="EMBL/GenBank/DDBJ databases">
        <title>Arenimonas caeni sp. nov., isolated from activated sludge.</title>
        <authorList>
            <person name="Liu H."/>
        </authorList>
    </citation>
    <scope>NUCLEOTIDE SEQUENCE [LARGE SCALE GENOMIC DNA]</scope>
    <source>
        <strain evidence="4">z29</strain>
    </source>
</reference>
<dbReference type="EMBL" id="PVLF01000005">
    <property type="protein sequence ID" value="PRH82791.1"/>
    <property type="molecule type" value="Genomic_DNA"/>
</dbReference>
<keyword evidence="4" id="KW-1185">Reference proteome</keyword>
<dbReference type="RefSeq" id="WP_106990136.1">
    <property type="nucleotide sequence ID" value="NZ_KZ679087.1"/>
</dbReference>
<dbReference type="PANTHER" id="PTHR43265">
    <property type="entry name" value="ESTERASE ESTD"/>
    <property type="match status" value="1"/>
</dbReference>
<comment type="caution">
    <text evidence="3">The sequence shown here is derived from an EMBL/GenBank/DDBJ whole genome shotgun (WGS) entry which is preliminary data.</text>
</comment>
<organism evidence="3 4">
    <name type="scientific">Arenimonas caeni</name>
    <dbReference type="NCBI Taxonomy" id="2058085"/>
    <lineage>
        <taxon>Bacteria</taxon>
        <taxon>Pseudomonadati</taxon>
        <taxon>Pseudomonadota</taxon>
        <taxon>Gammaproteobacteria</taxon>
        <taxon>Lysobacterales</taxon>
        <taxon>Lysobacteraceae</taxon>
        <taxon>Arenimonas</taxon>
    </lineage>
</organism>
<evidence type="ECO:0000256" key="1">
    <source>
        <dbReference type="SAM" id="SignalP"/>
    </source>
</evidence>
<feature type="domain" description="AB hydrolase-1" evidence="2">
    <location>
        <begin position="176"/>
        <end position="412"/>
    </location>
</feature>
<gene>
    <name evidence="3" type="ORF">C6N40_06170</name>
</gene>
<dbReference type="SUPFAM" id="SSF53474">
    <property type="entry name" value="alpha/beta-Hydrolases"/>
    <property type="match status" value="1"/>
</dbReference>
<evidence type="ECO:0000313" key="4">
    <source>
        <dbReference type="Proteomes" id="UP000241736"/>
    </source>
</evidence>
<dbReference type="Pfam" id="PF12697">
    <property type="entry name" value="Abhydrolase_6"/>
    <property type="match status" value="1"/>
</dbReference>
<evidence type="ECO:0000259" key="2">
    <source>
        <dbReference type="Pfam" id="PF12697"/>
    </source>
</evidence>
<dbReference type="PANTHER" id="PTHR43265:SF1">
    <property type="entry name" value="ESTERASE ESTD"/>
    <property type="match status" value="1"/>
</dbReference>
<dbReference type="Proteomes" id="UP000241736">
    <property type="component" value="Unassembled WGS sequence"/>
</dbReference>
<feature type="chain" id="PRO_5015119550" description="AB hydrolase-1 domain-containing protein" evidence="1">
    <location>
        <begin position="23"/>
        <end position="444"/>
    </location>
</feature>
<protein>
    <recommendedName>
        <fullName evidence="2">AB hydrolase-1 domain-containing protein</fullName>
    </recommendedName>
</protein>
<name>A0A2P6M9Y5_9GAMM</name>
<evidence type="ECO:0000313" key="3">
    <source>
        <dbReference type="EMBL" id="PRH82791.1"/>
    </source>
</evidence>
<dbReference type="InterPro" id="IPR053145">
    <property type="entry name" value="AB_hydrolase_Est10"/>
</dbReference>
<dbReference type="AlphaFoldDB" id="A0A2P6M9Y5"/>
<dbReference type="Gene3D" id="3.40.50.1820">
    <property type="entry name" value="alpha/beta hydrolase"/>
    <property type="match status" value="1"/>
</dbReference>
<dbReference type="InterPro" id="IPR000073">
    <property type="entry name" value="AB_hydrolase_1"/>
</dbReference>
<feature type="signal peptide" evidence="1">
    <location>
        <begin position="1"/>
        <end position="22"/>
    </location>
</feature>
<proteinExistence type="predicted"/>
<dbReference type="InterPro" id="IPR029058">
    <property type="entry name" value="AB_hydrolase_fold"/>
</dbReference>
<accession>A0A2P6M9Y5</accession>
<keyword evidence="1" id="KW-0732">Signal</keyword>
<sequence>MKRALLLLLALLLALVVRPGDASVRAEAEHLRTAGEFLSLLESGDYERAHALLDGQARDDYPPGELRQAWESLPPRLGPLALRRPGRPDRLGGRPGVLVRLEFEEQAVEARLRFNRRGRIDGLWLVPADLRVPLPPAGVDAPPAVATPLFSEREFPVGDLGGTLSLPRGQGPFPAVVLVHGSGSADRDGTLGPNKPLLDLAYGLAERGVVVLRYDKRTWLRASTLSPESTAEDVQVRDALRAIRLLRALREVDDRRVFVVAHSLGGYVAPRIGARDPDLGGLVLLAGLARPMYEAVPEQIRYLAGRDGLYTELEQASIRESERQRDELRAHLDGGPAPKRTPLGIPIAYWRDHAATQPVREALALGKPMLLLQGERDYQVTVDTDLRLWREGLAGHPDASFITYPTLNHFFMPGTGTPNPEEYRRESRVDPQVAADIAAWIGQR</sequence>
<dbReference type="OrthoDB" id="9809549at2"/>